<gene>
    <name evidence="1" type="ORF">AB432_006670</name>
</gene>
<dbReference type="PANTHER" id="PTHR34822">
    <property type="entry name" value="GRPB DOMAIN PROTEIN (AFU_ORTHOLOGUE AFUA_1G01530)"/>
    <property type="match status" value="1"/>
</dbReference>
<dbReference type="Proteomes" id="UP000036061">
    <property type="component" value="Chromosome"/>
</dbReference>
<dbReference type="InterPro" id="IPR043519">
    <property type="entry name" value="NT_sf"/>
</dbReference>
<reference evidence="1 2" key="1">
    <citation type="journal article" date="2015" name="Genome Announc.">
        <title>Draft Genome Sequence of Brevibacillus brevis DZQ7, a Plant Growth-Promoting Rhizobacterium with Broad-Spectrum Antimicrobial Activity.</title>
        <authorList>
            <person name="Hou Q."/>
            <person name="Wang C."/>
            <person name="Hou X."/>
            <person name="Xia Z."/>
            <person name="Ye J."/>
            <person name="Liu K."/>
            <person name="Liu H."/>
            <person name="Wang J."/>
            <person name="Guo H."/>
            <person name="Yu X."/>
            <person name="Yang Y."/>
            <person name="Du B."/>
            <person name="Ding Y."/>
        </authorList>
    </citation>
    <scope>NUCLEOTIDE SEQUENCE [LARGE SCALE GENOMIC DNA]</scope>
    <source>
        <strain evidence="1 2">DZQ7</strain>
    </source>
</reference>
<dbReference type="Pfam" id="PF04229">
    <property type="entry name" value="GrpB"/>
    <property type="match status" value="1"/>
</dbReference>
<proteinExistence type="predicted"/>
<dbReference type="SUPFAM" id="SSF81301">
    <property type="entry name" value="Nucleotidyltransferase"/>
    <property type="match status" value="1"/>
</dbReference>
<dbReference type="AlphaFoldDB" id="A0A2Z4MEA1"/>
<accession>A0A2Z4MEA1</accession>
<protein>
    <submittedName>
        <fullName evidence="1">GrpB family protein</fullName>
    </submittedName>
</protein>
<dbReference type="InterPro" id="IPR007344">
    <property type="entry name" value="GrpB/CoaE"/>
</dbReference>
<evidence type="ECO:0000313" key="2">
    <source>
        <dbReference type="Proteomes" id="UP000036061"/>
    </source>
</evidence>
<sequence>MKYISFIQYPDKKIRRFPVGNELEYFFDISSSELSKIKEVRVGVRGYISLTDDKDNELLGHRLFGWIDSLWLELVESVEKLMHDGFGATIVQNCGLILETYSKTLVKFYITSEEGAYKKPCRILSQKDFIDTILDGAKQFFCRLKEHLKTNQYDEDLLKIDELLRKAENFQPIDPYFHYPNETTRVNTFLFQHNEDWREMFEKERAYLMKLITETDYEIQHVGSTAINTLSARPVIDILIGTKSKWSTEMIVNDIHRDYFYQETSFPVNAFKKGTPPDCQYNIYVTEKNSPFWNSVITFRDKLLTDEDLAKEYDELKRKASACGDLQDYENQKSAFIERNDPLKLA</sequence>
<dbReference type="EMBL" id="CP030117">
    <property type="protein sequence ID" value="AWX54729.1"/>
    <property type="molecule type" value="Genomic_DNA"/>
</dbReference>
<dbReference type="Gene3D" id="3.30.460.10">
    <property type="entry name" value="Beta Polymerase, domain 2"/>
    <property type="match status" value="1"/>
</dbReference>
<evidence type="ECO:0000313" key="1">
    <source>
        <dbReference type="EMBL" id="AWX54729.1"/>
    </source>
</evidence>
<organism evidence="1 2">
    <name type="scientific">Brevibacillus brevis</name>
    <name type="common">Bacillus brevis</name>
    <dbReference type="NCBI Taxonomy" id="1393"/>
    <lineage>
        <taxon>Bacteria</taxon>
        <taxon>Bacillati</taxon>
        <taxon>Bacillota</taxon>
        <taxon>Bacilli</taxon>
        <taxon>Bacillales</taxon>
        <taxon>Paenibacillaceae</taxon>
        <taxon>Brevibacillus</taxon>
    </lineage>
</organism>
<name>A0A2Z4MEA1_BREBE</name>
<dbReference type="RefSeq" id="WP_048031577.1">
    <property type="nucleotide sequence ID" value="NZ_CP030117.1"/>
</dbReference>
<dbReference type="PANTHER" id="PTHR34822:SF1">
    <property type="entry name" value="GRPB FAMILY PROTEIN"/>
    <property type="match status" value="1"/>
</dbReference>